<evidence type="ECO:0000259" key="3">
    <source>
        <dbReference type="PROSITE" id="PS51186"/>
    </source>
</evidence>
<dbReference type="InterPro" id="IPR000182">
    <property type="entry name" value="GNAT_dom"/>
</dbReference>
<dbReference type="GO" id="GO:0016747">
    <property type="term" value="F:acyltransferase activity, transferring groups other than amino-acyl groups"/>
    <property type="evidence" value="ECO:0007669"/>
    <property type="project" value="InterPro"/>
</dbReference>
<sequence length="180" mass="19300">MVMVDGVPRYEVRLARAGEEDAICDVCREGFTVSSNGLLPTAAVERRAQQYYNPTRVRHEIATAGADLGWQGYVVAVSEAGGVLGAAGGGITDHTVGNVYVLYLNVALRGRGIGTALLDFVTQQQRSEGATEQWVSVTEGNDLGIPFYLARGFVVRDRVPFDVADDGTVGAHSLRMSRPI</sequence>
<dbReference type="Pfam" id="PF00583">
    <property type="entry name" value="Acetyltransf_1"/>
    <property type="match status" value="1"/>
</dbReference>
<organism evidence="4 5">
    <name type="scientific">Nocardioides panaciterrulae</name>
    <dbReference type="NCBI Taxonomy" id="661492"/>
    <lineage>
        <taxon>Bacteria</taxon>
        <taxon>Bacillati</taxon>
        <taxon>Actinomycetota</taxon>
        <taxon>Actinomycetes</taxon>
        <taxon>Propionibacteriales</taxon>
        <taxon>Nocardioidaceae</taxon>
        <taxon>Nocardioides</taxon>
    </lineage>
</organism>
<feature type="domain" description="N-acetyltransferase" evidence="3">
    <location>
        <begin position="10"/>
        <end position="180"/>
    </location>
</feature>
<name>A0A7Y9E638_9ACTN</name>
<keyword evidence="2" id="KW-0012">Acyltransferase</keyword>
<accession>A0A7Y9E638</accession>
<dbReference type="InterPro" id="IPR050832">
    <property type="entry name" value="Bact_Acetyltransf"/>
</dbReference>
<evidence type="ECO:0000256" key="2">
    <source>
        <dbReference type="ARBA" id="ARBA00023315"/>
    </source>
</evidence>
<gene>
    <name evidence="4" type="ORF">BJZ21_001619</name>
</gene>
<protein>
    <submittedName>
        <fullName evidence="4">GNAT superfamily N-acetyltransferase</fullName>
    </submittedName>
</protein>
<dbReference type="Gene3D" id="3.40.630.30">
    <property type="match status" value="1"/>
</dbReference>
<dbReference type="EMBL" id="JACCBG010000001">
    <property type="protein sequence ID" value="NYD41536.1"/>
    <property type="molecule type" value="Genomic_DNA"/>
</dbReference>
<keyword evidence="1 4" id="KW-0808">Transferase</keyword>
<reference evidence="4 5" key="1">
    <citation type="submission" date="2020-07" db="EMBL/GenBank/DDBJ databases">
        <title>Sequencing the genomes of 1000 actinobacteria strains.</title>
        <authorList>
            <person name="Klenk H.-P."/>
        </authorList>
    </citation>
    <scope>NUCLEOTIDE SEQUENCE [LARGE SCALE GENOMIC DNA]</scope>
    <source>
        <strain evidence="4 5">DSM 21350</strain>
    </source>
</reference>
<dbReference type="PANTHER" id="PTHR43877">
    <property type="entry name" value="AMINOALKYLPHOSPHONATE N-ACETYLTRANSFERASE-RELATED-RELATED"/>
    <property type="match status" value="1"/>
</dbReference>
<dbReference type="Proteomes" id="UP000535511">
    <property type="component" value="Unassembled WGS sequence"/>
</dbReference>
<evidence type="ECO:0000313" key="5">
    <source>
        <dbReference type="Proteomes" id="UP000535511"/>
    </source>
</evidence>
<evidence type="ECO:0000313" key="4">
    <source>
        <dbReference type="EMBL" id="NYD41536.1"/>
    </source>
</evidence>
<proteinExistence type="predicted"/>
<evidence type="ECO:0000256" key="1">
    <source>
        <dbReference type="ARBA" id="ARBA00022679"/>
    </source>
</evidence>
<comment type="caution">
    <text evidence="4">The sequence shown here is derived from an EMBL/GenBank/DDBJ whole genome shotgun (WGS) entry which is preliminary data.</text>
</comment>
<keyword evidence="5" id="KW-1185">Reference proteome</keyword>
<dbReference type="InterPro" id="IPR016181">
    <property type="entry name" value="Acyl_CoA_acyltransferase"/>
</dbReference>
<dbReference type="PROSITE" id="PS51186">
    <property type="entry name" value="GNAT"/>
    <property type="match status" value="1"/>
</dbReference>
<dbReference type="SUPFAM" id="SSF55729">
    <property type="entry name" value="Acyl-CoA N-acyltransferases (Nat)"/>
    <property type="match status" value="1"/>
</dbReference>
<dbReference type="AlphaFoldDB" id="A0A7Y9E638"/>